<comment type="caution">
    <text evidence="2">The sequence shown here is derived from an EMBL/GenBank/DDBJ whole genome shotgun (WGS) entry which is preliminary data.</text>
</comment>
<gene>
    <name evidence="2" type="ORF">HNR15_001148</name>
</gene>
<reference evidence="2 3" key="1">
    <citation type="submission" date="2020-07" db="EMBL/GenBank/DDBJ databases">
        <title>Sequencing the genomes of 1000 actinobacteria strains.</title>
        <authorList>
            <person name="Klenk H.-P."/>
        </authorList>
    </citation>
    <scope>NUCLEOTIDE SEQUENCE [LARGE SCALE GENOMIC DNA]</scope>
    <source>
        <strain evidence="2 3">DSM 29531</strain>
    </source>
</reference>
<dbReference type="GO" id="GO:0016423">
    <property type="term" value="F:tRNA (guanine) methyltransferase activity"/>
    <property type="evidence" value="ECO:0007669"/>
    <property type="project" value="TreeGrafter"/>
</dbReference>
<name>A0A853DJ28_9MICO</name>
<feature type="domain" description="Ribosomal RNA large subunit methyltransferase K/L-like methyltransferase" evidence="1">
    <location>
        <begin position="131"/>
        <end position="262"/>
    </location>
</feature>
<dbReference type="Proteomes" id="UP000571817">
    <property type="component" value="Unassembled WGS sequence"/>
</dbReference>
<dbReference type="Gene3D" id="3.40.50.150">
    <property type="entry name" value="Vaccinia Virus protein VP39"/>
    <property type="match status" value="1"/>
</dbReference>
<dbReference type="SUPFAM" id="SSF53335">
    <property type="entry name" value="S-adenosyl-L-methionine-dependent methyltransferases"/>
    <property type="match status" value="1"/>
</dbReference>
<dbReference type="RefSeq" id="WP_218883567.1">
    <property type="nucleotide sequence ID" value="NZ_JACCFW010000001.1"/>
</dbReference>
<dbReference type="InterPro" id="IPR000241">
    <property type="entry name" value="RlmKL-like_Mtase"/>
</dbReference>
<sequence length="341" mass="37350">MTELLLMIAPSANRVYAGAARALVAAEARVLTGVLCDRPVEVEPADLAGVEYLAVSADGDAGELVDVLSNLSASAALFEREGELLRPVPLRRREIYPSDLVTIPKYSGKTNEQWTRLVLGVTAAATARPQRWTDGSLDVLDPMCGRGTTLNLALSLGYDVTGVEIDRKDHEAYAAFIKTWMRTHRYKHTVQESALRTDGRMRGRRLQIEIAASKESFRAGEVQHVEYLNTDTRDLDGLLRARSVDVVVADAPYGVQHGSQADELARSPLELLDQALPGWVRVLRGGGAVGLSYNRHVAPRDALDQLLTEHGLQVRTGPGYDDLRHRVDASIDRDLIVATKP</sequence>
<evidence type="ECO:0000259" key="1">
    <source>
        <dbReference type="Pfam" id="PF01170"/>
    </source>
</evidence>
<proteinExistence type="predicted"/>
<keyword evidence="2" id="KW-0489">Methyltransferase</keyword>
<accession>A0A853DJ28</accession>
<dbReference type="PANTHER" id="PTHR14911:SF13">
    <property type="entry name" value="TRNA (GUANINE(6)-N2)-METHYLTRANSFERASE THUMP3"/>
    <property type="match status" value="1"/>
</dbReference>
<dbReference type="GO" id="GO:0030488">
    <property type="term" value="P:tRNA methylation"/>
    <property type="evidence" value="ECO:0007669"/>
    <property type="project" value="TreeGrafter"/>
</dbReference>
<keyword evidence="2" id="KW-0808">Transferase</keyword>
<dbReference type="Pfam" id="PF01170">
    <property type="entry name" value="UPF0020"/>
    <property type="match status" value="1"/>
</dbReference>
<dbReference type="AlphaFoldDB" id="A0A853DJ28"/>
<evidence type="ECO:0000313" key="2">
    <source>
        <dbReference type="EMBL" id="NYJ74185.1"/>
    </source>
</evidence>
<dbReference type="PANTHER" id="PTHR14911">
    <property type="entry name" value="THUMP DOMAIN-CONTAINING"/>
    <property type="match status" value="1"/>
</dbReference>
<dbReference type="EMBL" id="JACCFW010000001">
    <property type="protein sequence ID" value="NYJ74185.1"/>
    <property type="molecule type" value="Genomic_DNA"/>
</dbReference>
<dbReference type="InterPro" id="IPR029063">
    <property type="entry name" value="SAM-dependent_MTases_sf"/>
</dbReference>
<keyword evidence="3" id="KW-1185">Reference proteome</keyword>
<evidence type="ECO:0000313" key="3">
    <source>
        <dbReference type="Proteomes" id="UP000571817"/>
    </source>
</evidence>
<organism evidence="2 3">
    <name type="scientific">Allobranchiibius huperziae</name>
    <dbReference type="NCBI Taxonomy" id="1874116"/>
    <lineage>
        <taxon>Bacteria</taxon>
        <taxon>Bacillati</taxon>
        <taxon>Actinomycetota</taxon>
        <taxon>Actinomycetes</taxon>
        <taxon>Micrococcales</taxon>
        <taxon>Dermacoccaceae</taxon>
        <taxon>Allobranchiibius</taxon>
    </lineage>
</organism>
<protein>
    <submittedName>
        <fullName evidence="2">SAM-dependent methyltransferase</fullName>
    </submittedName>
</protein>